<comment type="caution">
    <text evidence="2">The sequence shown here is derived from an EMBL/GenBank/DDBJ whole genome shotgun (WGS) entry which is preliminary data.</text>
</comment>
<evidence type="ECO:0000313" key="3">
    <source>
        <dbReference type="Proteomes" id="UP000287651"/>
    </source>
</evidence>
<evidence type="ECO:0000313" key="2">
    <source>
        <dbReference type="EMBL" id="RRT73294.1"/>
    </source>
</evidence>
<dbReference type="AlphaFoldDB" id="A0A427AAP3"/>
<name>A0A427AAP3_ENSVE</name>
<accession>A0A427AAP3</accession>
<organism evidence="2 3">
    <name type="scientific">Ensete ventricosum</name>
    <name type="common">Abyssinian banana</name>
    <name type="synonym">Musa ensete</name>
    <dbReference type="NCBI Taxonomy" id="4639"/>
    <lineage>
        <taxon>Eukaryota</taxon>
        <taxon>Viridiplantae</taxon>
        <taxon>Streptophyta</taxon>
        <taxon>Embryophyta</taxon>
        <taxon>Tracheophyta</taxon>
        <taxon>Spermatophyta</taxon>
        <taxon>Magnoliopsida</taxon>
        <taxon>Liliopsida</taxon>
        <taxon>Zingiberales</taxon>
        <taxon>Musaceae</taxon>
        <taxon>Ensete</taxon>
    </lineage>
</organism>
<dbReference type="EMBL" id="AMZH03003132">
    <property type="protein sequence ID" value="RRT73294.1"/>
    <property type="molecule type" value="Genomic_DNA"/>
</dbReference>
<feature type="region of interest" description="Disordered" evidence="1">
    <location>
        <begin position="1"/>
        <end position="31"/>
    </location>
</feature>
<gene>
    <name evidence="2" type="ORF">B296_00033494</name>
</gene>
<reference evidence="2 3" key="1">
    <citation type="journal article" date="2014" name="Agronomy (Basel)">
        <title>A Draft Genome Sequence for Ensete ventricosum, the Drought-Tolerant Tree Against Hunger.</title>
        <authorList>
            <person name="Harrison J."/>
            <person name="Moore K.A."/>
            <person name="Paszkiewicz K."/>
            <person name="Jones T."/>
            <person name="Grant M."/>
            <person name="Ambacheew D."/>
            <person name="Muzemil S."/>
            <person name="Studholme D.J."/>
        </authorList>
    </citation>
    <scope>NUCLEOTIDE SEQUENCE [LARGE SCALE GENOMIC DNA]</scope>
</reference>
<dbReference type="Proteomes" id="UP000287651">
    <property type="component" value="Unassembled WGS sequence"/>
</dbReference>
<protein>
    <submittedName>
        <fullName evidence="2">Uncharacterized protein</fullName>
    </submittedName>
</protein>
<proteinExistence type="predicted"/>
<evidence type="ECO:0000256" key="1">
    <source>
        <dbReference type="SAM" id="MobiDB-lite"/>
    </source>
</evidence>
<sequence length="79" mass="8730">MSESQPAANGEPVVGENQAKPEEVMKRPPSRPVIIADLNVDPPESDGEDCVLDSVPHSVPRFDIFLIFSYPSYRFFAVP</sequence>